<keyword evidence="5 7" id="KW-1133">Transmembrane helix</keyword>
<evidence type="ECO:0000256" key="6">
    <source>
        <dbReference type="ARBA" id="ARBA00023136"/>
    </source>
</evidence>
<evidence type="ECO:0000256" key="7">
    <source>
        <dbReference type="SAM" id="Phobius"/>
    </source>
</evidence>
<keyword evidence="4 7" id="KW-0812">Transmembrane</keyword>
<dbReference type="PANTHER" id="PTHR36838:SF1">
    <property type="entry name" value="SLR1864 PROTEIN"/>
    <property type="match status" value="1"/>
</dbReference>
<organism evidence="8 9">
    <name type="scientific">Oscillochloris trichoides DG-6</name>
    <dbReference type="NCBI Taxonomy" id="765420"/>
    <lineage>
        <taxon>Bacteria</taxon>
        <taxon>Bacillati</taxon>
        <taxon>Chloroflexota</taxon>
        <taxon>Chloroflexia</taxon>
        <taxon>Chloroflexales</taxon>
        <taxon>Chloroflexineae</taxon>
        <taxon>Oscillochloridaceae</taxon>
        <taxon>Oscillochloris</taxon>
    </lineage>
</organism>
<evidence type="ECO:0000256" key="5">
    <source>
        <dbReference type="ARBA" id="ARBA00022989"/>
    </source>
</evidence>
<feature type="transmembrane region" description="Helical" evidence="7">
    <location>
        <begin position="66"/>
        <end position="85"/>
    </location>
</feature>
<evidence type="ECO:0000256" key="4">
    <source>
        <dbReference type="ARBA" id="ARBA00022692"/>
    </source>
</evidence>
<evidence type="ECO:0000256" key="2">
    <source>
        <dbReference type="ARBA" id="ARBA00022448"/>
    </source>
</evidence>
<name>E1IHU6_9CHLR</name>
<dbReference type="STRING" id="765420.OSCT_2884"/>
<evidence type="ECO:0000313" key="8">
    <source>
        <dbReference type="EMBL" id="EFO79221.1"/>
    </source>
</evidence>
<feature type="transmembrane region" description="Helical" evidence="7">
    <location>
        <begin position="6"/>
        <end position="26"/>
    </location>
</feature>
<feature type="transmembrane region" description="Helical" evidence="7">
    <location>
        <begin position="282"/>
        <end position="300"/>
    </location>
</feature>
<protein>
    <submittedName>
        <fullName evidence="8">Auxin efflux carrier</fullName>
    </submittedName>
</protein>
<keyword evidence="9" id="KW-1185">Reference proteome</keyword>
<comment type="subcellular location">
    <subcellularLocation>
        <location evidence="1">Membrane</location>
        <topology evidence="1">Multi-pass membrane protein</topology>
    </subcellularLocation>
</comment>
<evidence type="ECO:0000313" key="9">
    <source>
        <dbReference type="Proteomes" id="UP000054010"/>
    </source>
</evidence>
<feature type="transmembrane region" description="Helical" evidence="7">
    <location>
        <begin position="192"/>
        <end position="213"/>
    </location>
</feature>
<dbReference type="InterPro" id="IPR004776">
    <property type="entry name" value="Mem_transp_PIN-like"/>
</dbReference>
<keyword evidence="6 7" id="KW-0472">Membrane</keyword>
<accession>E1IHU6</accession>
<dbReference type="HOGENOM" id="CLU_056175_4_0_0"/>
<feature type="transmembrane region" description="Helical" evidence="7">
    <location>
        <begin position="124"/>
        <end position="148"/>
    </location>
</feature>
<keyword evidence="2" id="KW-0813">Transport</keyword>
<dbReference type="Proteomes" id="UP000054010">
    <property type="component" value="Unassembled WGS sequence"/>
</dbReference>
<reference evidence="8 9" key="1">
    <citation type="journal article" date="2011" name="J. Bacteriol.">
        <title>Draft genome sequence of the anoxygenic filamentous phototrophic bacterium Oscillochloris trichoides subsp. DG-6.</title>
        <authorList>
            <person name="Kuznetsov B.B."/>
            <person name="Ivanovsky R.N."/>
            <person name="Keppen O.I."/>
            <person name="Sukhacheva M.V."/>
            <person name="Bumazhkin B.K."/>
            <person name="Patutina E.O."/>
            <person name="Beletsky A.V."/>
            <person name="Mardanov A.V."/>
            <person name="Baslerov R.V."/>
            <person name="Panteleeva A.N."/>
            <person name="Kolganova T.V."/>
            <person name="Ravin N.V."/>
            <person name="Skryabin K.G."/>
        </authorList>
    </citation>
    <scope>NUCLEOTIDE SEQUENCE [LARGE SCALE GENOMIC DNA]</scope>
    <source>
        <strain evidence="8 9">DG-6</strain>
    </source>
</reference>
<dbReference type="AlphaFoldDB" id="E1IHU6"/>
<dbReference type="GO" id="GO:0055085">
    <property type="term" value="P:transmembrane transport"/>
    <property type="evidence" value="ECO:0007669"/>
    <property type="project" value="InterPro"/>
</dbReference>
<sequence length="301" mass="32098">MPQLITIFLNVLAPVFLLVLTGYLAGPRLQLEARTLSRLAYFILTPAFVFNVLSQTRIELGLAGRMISFITLVYLGSVMVAFVVARLLRRSQAMTSAYVMIAVFGNVGNFGLPIIQFATGPEALGIATIYFLANLVLAFIVCVAAANVSRGFNLAMVGQVFRTPALIAIVPALLVNAANIQLPPVVVRPLDLLSGALIPIMLLILGVQLAGAGKLRFSPDLFISSAIRLISGPVFAFSLIGWFALPDLEATVGILQSSMPAAILVSIIALENDLLPQFVTTTVLFSNLVSVFSLAVVLVLL</sequence>
<dbReference type="eggNOG" id="COG0679">
    <property type="taxonomic scope" value="Bacteria"/>
</dbReference>
<comment type="caution">
    <text evidence="8">The sequence shown here is derived from an EMBL/GenBank/DDBJ whole genome shotgun (WGS) entry which is preliminary data.</text>
</comment>
<feature type="transmembrane region" description="Helical" evidence="7">
    <location>
        <begin position="160"/>
        <end position="180"/>
    </location>
</feature>
<proteinExistence type="predicted"/>
<feature type="transmembrane region" description="Helical" evidence="7">
    <location>
        <begin position="38"/>
        <end position="54"/>
    </location>
</feature>
<keyword evidence="3" id="KW-1003">Cell membrane</keyword>
<gene>
    <name evidence="8" type="ORF">OSCT_2884</name>
</gene>
<dbReference type="GO" id="GO:0016020">
    <property type="term" value="C:membrane"/>
    <property type="evidence" value="ECO:0007669"/>
    <property type="project" value="UniProtKB-SubCell"/>
</dbReference>
<dbReference type="EMBL" id="ADVR01000120">
    <property type="protein sequence ID" value="EFO79221.1"/>
    <property type="molecule type" value="Genomic_DNA"/>
</dbReference>
<dbReference type="PANTHER" id="PTHR36838">
    <property type="entry name" value="AUXIN EFFLUX CARRIER FAMILY PROTEIN"/>
    <property type="match status" value="1"/>
</dbReference>
<feature type="transmembrane region" description="Helical" evidence="7">
    <location>
        <begin position="225"/>
        <end position="245"/>
    </location>
</feature>
<dbReference type="Pfam" id="PF03547">
    <property type="entry name" value="Mem_trans"/>
    <property type="match status" value="2"/>
</dbReference>
<feature type="transmembrane region" description="Helical" evidence="7">
    <location>
        <begin position="97"/>
        <end position="118"/>
    </location>
</feature>
<evidence type="ECO:0000256" key="3">
    <source>
        <dbReference type="ARBA" id="ARBA00022475"/>
    </source>
</evidence>
<dbReference type="OrthoDB" id="148377at2"/>
<evidence type="ECO:0000256" key="1">
    <source>
        <dbReference type="ARBA" id="ARBA00004141"/>
    </source>
</evidence>